<dbReference type="SUPFAM" id="SSF46785">
    <property type="entry name" value="Winged helix' DNA-binding domain"/>
    <property type="match status" value="1"/>
</dbReference>
<organism evidence="7 8">
    <name type="scientific">Halodesulfovibrio aestuarii</name>
    <dbReference type="NCBI Taxonomy" id="126333"/>
    <lineage>
        <taxon>Bacteria</taxon>
        <taxon>Pseudomonadati</taxon>
        <taxon>Thermodesulfobacteriota</taxon>
        <taxon>Desulfovibrionia</taxon>
        <taxon>Desulfovibrionales</taxon>
        <taxon>Desulfovibrionaceae</taxon>
        <taxon>Halodesulfovibrio</taxon>
    </lineage>
</organism>
<dbReference type="RefSeq" id="WP_020001790.1">
    <property type="nucleotide sequence ID" value="NZ_CP192219.1"/>
</dbReference>
<proteinExistence type="predicted"/>
<evidence type="ECO:0000259" key="4">
    <source>
        <dbReference type="PROSITE" id="PS50042"/>
    </source>
</evidence>
<evidence type="ECO:0000313" key="7">
    <source>
        <dbReference type="EMBL" id="SHI68538.1"/>
    </source>
</evidence>
<dbReference type="SUPFAM" id="SSF51206">
    <property type="entry name" value="cAMP-binding domain-like"/>
    <property type="match status" value="1"/>
</dbReference>
<sequence length="229" mass="25185">MDTLQQAFQKLPLLTEVPAEVFPILLDGAVEMTFKAKEIIIGEGELPSGLYILLSGTAKLYKSSLDGKEQTLFVLTDGEPFCLCSTFRKKPFPVTATALTPCKVVSISKQSFFAAAEKDNAFLFSMLLKVSERLRDAMELAGTLSLQELPQRIATFIAKLDSPATSQKEDHTVHLPISHKELAKVIGATPEALSRTLKRMSEKGMIAIEGRTVHILNRIMLEECAEMGL</sequence>
<dbReference type="InterPro" id="IPR018490">
    <property type="entry name" value="cNMP-bd_dom_sf"/>
</dbReference>
<keyword evidence="2" id="KW-0238">DNA-binding</keyword>
<dbReference type="InterPro" id="IPR036390">
    <property type="entry name" value="WH_DNA-bd_sf"/>
</dbReference>
<evidence type="ECO:0000313" key="6">
    <source>
        <dbReference type="EMBL" id="MEZ6852211.1"/>
    </source>
</evidence>
<evidence type="ECO:0000313" key="9">
    <source>
        <dbReference type="Proteomes" id="UP001568358"/>
    </source>
</evidence>
<accession>A0A8G2F6Y7</accession>
<dbReference type="PROSITE" id="PS51063">
    <property type="entry name" value="HTH_CRP_2"/>
    <property type="match status" value="1"/>
</dbReference>
<dbReference type="Gene3D" id="2.60.120.10">
    <property type="entry name" value="Jelly Rolls"/>
    <property type="match status" value="1"/>
</dbReference>
<dbReference type="AlphaFoldDB" id="A0A8G2F6Y7"/>
<dbReference type="InterPro" id="IPR036388">
    <property type="entry name" value="WH-like_DNA-bd_sf"/>
</dbReference>
<feature type="domain" description="Cyclic nucleotide-binding" evidence="4">
    <location>
        <begin position="13"/>
        <end position="112"/>
    </location>
</feature>
<dbReference type="CDD" id="cd00038">
    <property type="entry name" value="CAP_ED"/>
    <property type="match status" value="1"/>
</dbReference>
<dbReference type="GO" id="GO:0005829">
    <property type="term" value="C:cytosol"/>
    <property type="evidence" value="ECO:0007669"/>
    <property type="project" value="TreeGrafter"/>
</dbReference>
<keyword evidence="1" id="KW-0805">Transcription regulation</keyword>
<dbReference type="PANTHER" id="PTHR24567:SF26">
    <property type="entry name" value="REGULATORY PROTEIN YEIL"/>
    <property type="match status" value="1"/>
</dbReference>
<comment type="caution">
    <text evidence="7">The sequence shown here is derived from an EMBL/GenBank/DDBJ whole genome shotgun (WGS) entry which is preliminary data.</text>
</comment>
<dbReference type="SMART" id="SM00419">
    <property type="entry name" value="HTH_CRP"/>
    <property type="match status" value="1"/>
</dbReference>
<dbReference type="InterPro" id="IPR014710">
    <property type="entry name" value="RmlC-like_jellyroll"/>
</dbReference>
<dbReference type="InterPro" id="IPR000595">
    <property type="entry name" value="cNMP-bd_dom"/>
</dbReference>
<dbReference type="PRINTS" id="PR00034">
    <property type="entry name" value="HTHCRP"/>
</dbReference>
<dbReference type="PANTHER" id="PTHR24567">
    <property type="entry name" value="CRP FAMILY TRANSCRIPTIONAL REGULATORY PROTEIN"/>
    <property type="match status" value="1"/>
</dbReference>
<name>A0A8G2F6Y7_9BACT</name>
<dbReference type="SMART" id="SM00100">
    <property type="entry name" value="cNMP"/>
    <property type="match status" value="1"/>
</dbReference>
<dbReference type="PROSITE" id="PS50042">
    <property type="entry name" value="CNMP_BINDING_3"/>
    <property type="match status" value="1"/>
</dbReference>
<evidence type="ECO:0000259" key="5">
    <source>
        <dbReference type="PROSITE" id="PS51063"/>
    </source>
</evidence>
<dbReference type="Gene3D" id="1.10.10.10">
    <property type="entry name" value="Winged helix-like DNA-binding domain superfamily/Winged helix DNA-binding domain"/>
    <property type="match status" value="1"/>
</dbReference>
<dbReference type="Pfam" id="PF13545">
    <property type="entry name" value="HTH_Crp_2"/>
    <property type="match status" value="1"/>
</dbReference>
<dbReference type="CDD" id="cd00092">
    <property type="entry name" value="HTH_CRP"/>
    <property type="match status" value="1"/>
</dbReference>
<evidence type="ECO:0000256" key="3">
    <source>
        <dbReference type="ARBA" id="ARBA00023163"/>
    </source>
</evidence>
<dbReference type="GO" id="GO:0003700">
    <property type="term" value="F:DNA-binding transcription factor activity"/>
    <property type="evidence" value="ECO:0007669"/>
    <property type="project" value="TreeGrafter"/>
</dbReference>
<reference evidence="7 8" key="1">
    <citation type="submission" date="2016-11" db="EMBL/GenBank/DDBJ databases">
        <authorList>
            <person name="Varghese N."/>
            <person name="Submissions S."/>
        </authorList>
    </citation>
    <scope>NUCLEOTIDE SEQUENCE [LARGE SCALE GENOMIC DNA]</scope>
    <source>
        <strain evidence="7 8">DSM 17919</strain>
    </source>
</reference>
<reference evidence="6 9" key="2">
    <citation type="submission" date="2024-07" db="EMBL/GenBank/DDBJ databases">
        <title>Active virus-host system and metabolic interactions in a Lokiarchaeon culture.</title>
        <authorList>
            <person name="Ponce Toledo R.I."/>
            <person name="Rodrigues Oliveira T."/>
            <person name="Schleper C."/>
        </authorList>
    </citation>
    <scope>NUCLEOTIDE SEQUENCE [LARGE SCALE GENOMIC DNA]</scope>
    <source>
        <strain evidence="6 9">B35</strain>
    </source>
</reference>
<dbReference type="InterPro" id="IPR050397">
    <property type="entry name" value="Env_Response_Regulators"/>
</dbReference>
<keyword evidence="9" id="KW-1185">Reference proteome</keyword>
<protein>
    <submittedName>
        <fullName evidence="6 7">Crp/Fnr family transcriptional regulator</fullName>
    </submittedName>
</protein>
<dbReference type="EMBL" id="JBFSOO010000001">
    <property type="protein sequence ID" value="MEZ6852211.1"/>
    <property type="molecule type" value="Genomic_DNA"/>
</dbReference>
<keyword evidence="3" id="KW-0804">Transcription</keyword>
<dbReference type="EMBL" id="FQZR01000002">
    <property type="protein sequence ID" value="SHI68538.1"/>
    <property type="molecule type" value="Genomic_DNA"/>
</dbReference>
<dbReference type="Proteomes" id="UP001568358">
    <property type="component" value="Unassembled WGS sequence"/>
</dbReference>
<evidence type="ECO:0000256" key="2">
    <source>
        <dbReference type="ARBA" id="ARBA00023125"/>
    </source>
</evidence>
<evidence type="ECO:0000256" key="1">
    <source>
        <dbReference type="ARBA" id="ARBA00023015"/>
    </source>
</evidence>
<feature type="domain" description="HTH crp-type" evidence="5">
    <location>
        <begin position="147"/>
        <end position="219"/>
    </location>
</feature>
<dbReference type="InterPro" id="IPR012318">
    <property type="entry name" value="HTH_CRP"/>
</dbReference>
<gene>
    <name evidence="6" type="ORF">AB2Z07_01475</name>
    <name evidence="7" type="ORF">SAMN05660830_00664</name>
</gene>
<evidence type="ECO:0000313" key="8">
    <source>
        <dbReference type="Proteomes" id="UP000184001"/>
    </source>
</evidence>
<dbReference type="Pfam" id="PF00027">
    <property type="entry name" value="cNMP_binding"/>
    <property type="match status" value="1"/>
</dbReference>
<dbReference type="Proteomes" id="UP000184001">
    <property type="component" value="Unassembled WGS sequence"/>
</dbReference>
<dbReference type="GO" id="GO:0003677">
    <property type="term" value="F:DNA binding"/>
    <property type="evidence" value="ECO:0007669"/>
    <property type="project" value="UniProtKB-KW"/>
</dbReference>